<dbReference type="Proteomes" id="UP001235939">
    <property type="component" value="Chromosome 18"/>
</dbReference>
<dbReference type="PANTHER" id="PTHR14130">
    <property type="entry name" value="3BP-1 RELATED RHOGAP"/>
    <property type="match status" value="1"/>
</dbReference>
<protein>
    <submittedName>
        <fullName evidence="3">ARHGAP17</fullName>
    </submittedName>
</protein>
<keyword evidence="4" id="KW-1185">Reference proteome</keyword>
<reference evidence="3 4" key="1">
    <citation type="submission" date="2022-01" db="EMBL/GenBank/DDBJ databases">
        <title>A chromosomal length assembly of Cordylochernes scorpioides.</title>
        <authorList>
            <person name="Zeh D."/>
            <person name="Zeh J."/>
        </authorList>
    </citation>
    <scope>NUCLEOTIDE SEQUENCE [LARGE SCALE GENOMIC DNA]</scope>
    <source>
        <strain evidence="3">IN4F17</strain>
        <tissue evidence="3">Whole Body</tissue>
    </source>
</reference>
<evidence type="ECO:0000259" key="2">
    <source>
        <dbReference type="Pfam" id="PF03114"/>
    </source>
</evidence>
<dbReference type="InterPro" id="IPR027267">
    <property type="entry name" value="AH/BAR_dom_sf"/>
</dbReference>
<evidence type="ECO:0000256" key="1">
    <source>
        <dbReference type="ARBA" id="ARBA00022468"/>
    </source>
</evidence>
<dbReference type="InterPro" id="IPR004148">
    <property type="entry name" value="BAR_dom"/>
</dbReference>
<dbReference type="InterPro" id="IPR047165">
    <property type="entry name" value="RHG17/44/SH3BP1-like"/>
</dbReference>
<dbReference type="Gene3D" id="1.20.1270.60">
    <property type="entry name" value="Arfaptin homology (AH) domain/BAR domain"/>
    <property type="match status" value="1"/>
</dbReference>
<proteinExistence type="predicted"/>
<evidence type="ECO:0000313" key="4">
    <source>
        <dbReference type="Proteomes" id="UP001235939"/>
    </source>
</evidence>
<keyword evidence="1" id="KW-0343">GTPase activation</keyword>
<organism evidence="3 4">
    <name type="scientific">Cordylochernes scorpioides</name>
    <dbReference type="NCBI Taxonomy" id="51811"/>
    <lineage>
        <taxon>Eukaryota</taxon>
        <taxon>Metazoa</taxon>
        <taxon>Ecdysozoa</taxon>
        <taxon>Arthropoda</taxon>
        <taxon>Chelicerata</taxon>
        <taxon>Arachnida</taxon>
        <taxon>Pseudoscorpiones</taxon>
        <taxon>Cheliferoidea</taxon>
        <taxon>Chernetidae</taxon>
        <taxon>Cordylochernes</taxon>
    </lineage>
</organism>
<dbReference type="PANTHER" id="PTHR14130:SF14">
    <property type="entry name" value="RHO GTPASE-ACTIVATING PROTEIN 92B"/>
    <property type="match status" value="1"/>
</dbReference>
<dbReference type="Pfam" id="PF03114">
    <property type="entry name" value="BAR"/>
    <property type="match status" value="1"/>
</dbReference>
<sequence>MGQAKSKYEVAAQHLAMDSRTPDISKVDSLRASHDDCRQKVEQAQDSLAAEMFNLLSKEPDICSLFLSWYRLQADYHRTVADLLEDMMPS</sequence>
<gene>
    <name evidence="3" type="ORF">LAZ67_18001264</name>
</gene>
<evidence type="ECO:0000313" key="3">
    <source>
        <dbReference type="EMBL" id="UYV79980.1"/>
    </source>
</evidence>
<accession>A0ABY6LKF7</accession>
<feature type="domain" description="BAR" evidence="2">
    <location>
        <begin position="31"/>
        <end position="88"/>
    </location>
</feature>
<name>A0ABY6LKF7_9ARAC</name>
<dbReference type="EMBL" id="CP092880">
    <property type="protein sequence ID" value="UYV79980.1"/>
    <property type="molecule type" value="Genomic_DNA"/>
</dbReference>
<dbReference type="SUPFAM" id="SSF103657">
    <property type="entry name" value="BAR/IMD domain-like"/>
    <property type="match status" value="1"/>
</dbReference>